<accession>A0A9D3U8A5</accession>
<name>A0A9D3U8A5_9ROSI</name>
<dbReference type="AlphaFoldDB" id="A0A9D3U8A5"/>
<comment type="caution">
    <text evidence="2">The sequence shown here is derived from an EMBL/GenBank/DDBJ whole genome shotgun (WGS) entry which is preliminary data.</text>
</comment>
<feature type="region of interest" description="Disordered" evidence="1">
    <location>
        <begin position="33"/>
        <end position="58"/>
    </location>
</feature>
<organism evidence="2 3">
    <name type="scientific">Gossypium stocksii</name>
    <dbReference type="NCBI Taxonomy" id="47602"/>
    <lineage>
        <taxon>Eukaryota</taxon>
        <taxon>Viridiplantae</taxon>
        <taxon>Streptophyta</taxon>
        <taxon>Embryophyta</taxon>
        <taxon>Tracheophyta</taxon>
        <taxon>Spermatophyta</taxon>
        <taxon>Magnoliopsida</taxon>
        <taxon>eudicotyledons</taxon>
        <taxon>Gunneridae</taxon>
        <taxon>Pentapetalae</taxon>
        <taxon>rosids</taxon>
        <taxon>malvids</taxon>
        <taxon>Malvales</taxon>
        <taxon>Malvaceae</taxon>
        <taxon>Malvoideae</taxon>
        <taxon>Gossypium</taxon>
    </lineage>
</organism>
<gene>
    <name evidence="2" type="ORF">J1N35_043767</name>
</gene>
<protein>
    <submittedName>
        <fullName evidence="2">Uncharacterized protein</fullName>
    </submittedName>
</protein>
<dbReference type="Proteomes" id="UP000828251">
    <property type="component" value="Unassembled WGS sequence"/>
</dbReference>
<keyword evidence="3" id="KW-1185">Reference proteome</keyword>
<reference evidence="2 3" key="1">
    <citation type="journal article" date="2021" name="Plant Biotechnol. J.">
        <title>Multi-omics assisted identification of the key and species-specific regulatory components of drought-tolerant mechanisms in Gossypium stocksii.</title>
        <authorList>
            <person name="Yu D."/>
            <person name="Ke L."/>
            <person name="Zhang D."/>
            <person name="Wu Y."/>
            <person name="Sun Y."/>
            <person name="Mei J."/>
            <person name="Sun J."/>
            <person name="Sun Y."/>
        </authorList>
    </citation>
    <scope>NUCLEOTIDE SEQUENCE [LARGE SCALE GENOMIC DNA]</scope>
    <source>
        <strain evidence="3">cv. E1</strain>
        <tissue evidence="2">Leaf</tissue>
    </source>
</reference>
<proteinExistence type="predicted"/>
<dbReference type="EMBL" id="JAIQCV010000013">
    <property type="protein sequence ID" value="KAH1031593.1"/>
    <property type="molecule type" value="Genomic_DNA"/>
</dbReference>
<evidence type="ECO:0000313" key="3">
    <source>
        <dbReference type="Proteomes" id="UP000828251"/>
    </source>
</evidence>
<evidence type="ECO:0000313" key="2">
    <source>
        <dbReference type="EMBL" id="KAH1031593.1"/>
    </source>
</evidence>
<sequence>VQTRCMKACGEQGLGTQTDSSASQVHTLETKPVADQVENMPTIEKDHQGPADNAISQE</sequence>
<evidence type="ECO:0000256" key="1">
    <source>
        <dbReference type="SAM" id="MobiDB-lite"/>
    </source>
</evidence>
<feature type="non-terminal residue" evidence="2">
    <location>
        <position position="1"/>
    </location>
</feature>